<feature type="non-terminal residue" evidence="2">
    <location>
        <position position="262"/>
    </location>
</feature>
<proteinExistence type="predicted"/>
<name>A0A382M779_9ZZZZ</name>
<dbReference type="EMBL" id="UINC01091723">
    <property type="protein sequence ID" value="SVC44706.1"/>
    <property type="molecule type" value="Genomic_DNA"/>
</dbReference>
<protein>
    <recommendedName>
        <fullName evidence="1">Transposase DDE domain-containing protein</fullName>
    </recommendedName>
</protein>
<organism evidence="2">
    <name type="scientific">marine metagenome</name>
    <dbReference type="NCBI Taxonomy" id="408172"/>
    <lineage>
        <taxon>unclassified sequences</taxon>
        <taxon>metagenomes</taxon>
        <taxon>ecological metagenomes</taxon>
    </lineage>
</organism>
<dbReference type="AlphaFoldDB" id="A0A382M779"/>
<evidence type="ECO:0000313" key="2">
    <source>
        <dbReference type="EMBL" id="SVC44706.1"/>
    </source>
</evidence>
<evidence type="ECO:0000259" key="1">
    <source>
        <dbReference type="Pfam" id="PF13612"/>
    </source>
</evidence>
<sequence>MDDQMITIYVLCDETLRALGHREDAQCQVSDAEIMTMAFVSAQFFHGNFETGCSVVQMMGYMPRRLSRSQFNRRLHRLHQRFVQLFSLLSQVWKQQQIEGTYVVDSFPIAACDNIRIRRGRLYRDEVYRGYCASKRRYFYGLKLPLMITNQGQPIELFFSPGSLADVQTLQWFSFDLPPGSVVYADRAYTDYAIEDLLNDALQIRLLPVRKSNSKRPLPDHIHFVQTQQRKRVETTGSLIERLLPRHIHAVTAKGFELKLLL</sequence>
<dbReference type="NCBIfam" id="NF033520">
    <property type="entry name" value="transpos_IS982"/>
    <property type="match status" value="1"/>
</dbReference>
<gene>
    <name evidence="2" type="ORF">METZ01_LOCUS297560</name>
</gene>
<reference evidence="2" key="1">
    <citation type="submission" date="2018-05" db="EMBL/GenBank/DDBJ databases">
        <authorList>
            <person name="Lanie J.A."/>
            <person name="Ng W.-L."/>
            <person name="Kazmierczak K.M."/>
            <person name="Andrzejewski T.M."/>
            <person name="Davidsen T.M."/>
            <person name="Wayne K.J."/>
            <person name="Tettelin H."/>
            <person name="Glass J.I."/>
            <person name="Rusch D."/>
            <person name="Podicherti R."/>
            <person name="Tsui H.-C.T."/>
            <person name="Winkler M.E."/>
        </authorList>
    </citation>
    <scope>NUCLEOTIDE SEQUENCE</scope>
</reference>
<accession>A0A382M779</accession>
<dbReference type="InterPro" id="IPR025668">
    <property type="entry name" value="Tnp_DDE_dom"/>
</dbReference>
<dbReference type="Pfam" id="PF13612">
    <property type="entry name" value="DDE_Tnp_1_3"/>
    <property type="match status" value="1"/>
</dbReference>
<feature type="domain" description="Transposase DDE" evidence="1">
    <location>
        <begin position="97"/>
        <end position="236"/>
    </location>
</feature>